<dbReference type="PANTHER" id="PTHR46745:SF1">
    <property type="entry name" value="TSC22 DOMAIN FAMILY PROTEIN 1"/>
    <property type="match status" value="1"/>
</dbReference>
<keyword evidence="11" id="KW-1185">Reference proteome</keyword>
<evidence type="ECO:0000256" key="1">
    <source>
        <dbReference type="ARBA" id="ARBA00004123"/>
    </source>
</evidence>
<feature type="region of interest" description="Disordered" evidence="9">
    <location>
        <begin position="1"/>
        <end position="42"/>
    </location>
</feature>
<evidence type="ECO:0000256" key="6">
    <source>
        <dbReference type="ARBA" id="ARBA00023163"/>
    </source>
</evidence>
<dbReference type="GO" id="GO:0008284">
    <property type="term" value="P:positive regulation of cell population proliferation"/>
    <property type="evidence" value="ECO:0007669"/>
    <property type="project" value="TreeGrafter"/>
</dbReference>
<comment type="subcellular location">
    <subcellularLocation>
        <location evidence="2">Cytoplasm</location>
    </subcellularLocation>
    <subcellularLocation>
        <location evidence="1">Nucleus</location>
    </subcellularLocation>
</comment>
<feature type="region of interest" description="Disordered" evidence="9">
    <location>
        <begin position="516"/>
        <end position="552"/>
    </location>
</feature>
<evidence type="ECO:0000256" key="5">
    <source>
        <dbReference type="ARBA" id="ARBA00023015"/>
    </source>
</evidence>
<accession>A0A0L7QUK7</accession>
<feature type="compositionally biased region" description="Basic and acidic residues" evidence="9">
    <location>
        <begin position="1"/>
        <end position="17"/>
    </location>
</feature>
<feature type="coiled-coil region" evidence="8">
    <location>
        <begin position="651"/>
        <end position="685"/>
    </location>
</feature>
<protein>
    <submittedName>
        <fullName evidence="10">Protein bunched, class 2/F/G isoform</fullName>
    </submittedName>
</protein>
<feature type="compositionally biased region" description="Low complexity" evidence="9">
    <location>
        <begin position="341"/>
        <end position="356"/>
    </location>
</feature>
<feature type="compositionally biased region" description="Polar residues" evidence="9">
    <location>
        <begin position="294"/>
        <end position="321"/>
    </location>
</feature>
<evidence type="ECO:0000256" key="4">
    <source>
        <dbReference type="ARBA" id="ARBA00022490"/>
    </source>
</evidence>
<evidence type="ECO:0000313" key="11">
    <source>
        <dbReference type="Proteomes" id="UP000053825"/>
    </source>
</evidence>
<dbReference type="InterPro" id="IPR047862">
    <property type="entry name" value="TSC22/BUN_CS"/>
</dbReference>
<proteinExistence type="inferred from homology"/>
<evidence type="ECO:0000256" key="7">
    <source>
        <dbReference type="ARBA" id="ARBA00023242"/>
    </source>
</evidence>
<dbReference type="STRING" id="597456.A0A0L7QUK7"/>
<dbReference type="GO" id="GO:0005829">
    <property type="term" value="C:cytosol"/>
    <property type="evidence" value="ECO:0007669"/>
    <property type="project" value="TreeGrafter"/>
</dbReference>
<dbReference type="EMBL" id="KQ414735">
    <property type="protein sequence ID" value="KOC62305.1"/>
    <property type="molecule type" value="Genomic_DNA"/>
</dbReference>
<dbReference type="AlphaFoldDB" id="A0A0L7QUK7"/>
<evidence type="ECO:0000313" key="10">
    <source>
        <dbReference type="EMBL" id="KOC62305.1"/>
    </source>
</evidence>
<dbReference type="OrthoDB" id="8961796at2759"/>
<reference evidence="10 11" key="1">
    <citation type="submission" date="2015-07" db="EMBL/GenBank/DDBJ databases">
        <title>The genome of Habropoda laboriosa.</title>
        <authorList>
            <person name="Pan H."/>
            <person name="Kapheim K."/>
        </authorList>
    </citation>
    <scope>NUCLEOTIDE SEQUENCE [LARGE SCALE GENOMIC DNA]</scope>
    <source>
        <strain evidence="10">0110345459</strain>
    </source>
</reference>
<feature type="compositionally biased region" description="Polar residues" evidence="9">
    <location>
        <begin position="534"/>
        <end position="552"/>
    </location>
</feature>
<feature type="compositionally biased region" description="Low complexity" evidence="9">
    <location>
        <begin position="322"/>
        <end position="332"/>
    </location>
</feature>
<evidence type="ECO:0000256" key="8">
    <source>
        <dbReference type="SAM" id="Coils"/>
    </source>
</evidence>
<dbReference type="InterPro" id="IPR000580">
    <property type="entry name" value="TSC22/Bun"/>
</dbReference>
<keyword evidence="5" id="KW-0805">Transcription regulation</keyword>
<dbReference type="Proteomes" id="UP000053825">
    <property type="component" value="Unassembled WGS sequence"/>
</dbReference>
<feature type="compositionally biased region" description="Polar residues" evidence="9">
    <location>
        <begin position="18"/>
        <end position="30"/>
    </location>
</feature>
<dbReference type="GO" id="GO:0005634">
    <property type="term" value="C:nucleus"/>
    <property type="evidence" value="ECO:0007669"/>
    <property type="project" value="UniProtKB-SubCell"/>
</dbReference>
<dbReference type="PROSITE" id="PS01289">
    <property type="entry name" value="TSC22"/>
    <property type="match status" value="1"/>
</dbReference>
<feature type="compositionally biased region" description="Polar residues" evidence="9">
    <location>
        <begin position="362"/>
        <end position="404"/>
    </location>
</feature>
<name>A0A0L7QUK7_9HYME</name>
<dbReference type="CDD" id="cd21936">
    <property type="entry name" value="ZIP_TSC22D"/>
    <property type="match status" value="1"/>
</dbReference>
<evidence type="ECO:0000256" key="9">
    <source>
        <dbReference type="SAM" id="MobiDB-lite"/>
    </source>
</evidence>
<feature type="region of interest" description="Disordered" evidence="9">
    <location>
        <begin position="447"/>
        <end position="494"/>
    </location>
</feature>
<keyword evidence="8" id="KW-0175">Coiled coil</keyword>
<keyword evidence="6" id="KW-0804">Transcription</keyword>
<dbReference type="Gene3D" id="1.20.5.490">
    <property type="entry name" value="Single helix bin"/>
    <property type="match status" value="1"/>
</dbReference>
<feature type="compositionally biased region" description="Low complexity" evidence="9">
    <location>
        <begin position="448"/>
        <end position="490"/>
    </location>
</feature>
<sequence>MADNVHRKSHKLSDGSRKTSNPVHRTTTETIRLGEPEKLYQPVSLTTSSNVTASNQCRKKTSSFQITSVTVGSRMSNDAGEDSNDDLDESHTEDNSVEHSRITDIDIETPSYSEDTFSKEDVFFNTSNAALSTAPVIPTSSQYGLAIVPSEGNNVSNSVNDSNINTLDITSVTDNNIINLLSSNAKQDADLREVHSHGRNERFKVVKIESTEPFKRGRWTCMDYLDHTSVNQPTAIGTPKMSDPNEVCISYGVTDSGIVIPDASKQSVVSEDKGMSIDANGQVPTHPDVHTSIGVPNNSTPVSSTNYAVSNSIPPNAQHNPTQVQTQTKVQTPSQIPQYFQSSAQQLASQQQQQQQGGQGSTLPSNLQPTHPNNLTQPQSMPQGSIPIITQTGSSNVTPQQNIPHSKEDTYVTVSTQNQSLPVQNVCQPSVQQTPVPASQAPNILVTQQHAPQQQQQQHPPTQQQQPPQQQPQQQQQQQQQQPQQPLQTQKSMTQMSEPLTAIPGMQGIQNIHKVPQTGAQQTSSTIHAPGAPVQSQVIPPSQMQPPTSGSNAQVQMAQVSASCQNVVGGMQQGNITFHQPDPEQDSISGIVAGSTTQSADTTLLESLTEVTQGSDEHHTLEDNESMSGTSAVAIDNKIEQAMDLVKSHLMFAVREEVEVLKEKIAELMDRINQLEAENSILKAHATPETLAQLSQSTAKLPQNSSGSGQ</sequence>
<organism evidence="10 11">
    <name type="scientific">Habropoda laboriosa</name>
    <dbReference type="NCBI Taxonomy" id="597456"/>
    <lineage>
        <taxon>Eukaryota</taxon>
        <taxon>Metazoa</taxon>
        <taxon>Ecdysozoa</taxon>
        <taxon>Arthropoda</taxon>
        <taxon>Hexapoda</taxon>
        <taxon>Insecta</taxon>
        <taxon>Pterygota</taxon>
        <taxon>Neoptera</taxon>
        <taxon>Endopterygota</taxon>
        <taxon>Hymenoptera</taxon>
        <taxon>Apocrita</taxon>
        <taxon>Aculeata</taxon>
        <taxon>Apoidea</taxon>
        <taxon>Anthophila</taxon>
        <taxon>Apidae</taxon>
        <taxon>Habropoda</taxon>
    </lineage>
</organism>
<feature type="compositionally biased region" description="Polar residues" evidence="9">
    <location>
        <begin position="518"/>
        <end position="527"/>
    </location>
</feature>
<gene>
    <name evidence="10" type="ORF">WH47_04063</name>
</gene>
<feature type="compositionally biased region" description="Basic and acidic residues" evidence="9">
    <location>
        <begin position="89"/>
        <end position="101"/>
    </location>
</feature>
<comment type="similarity">
    <text evidence="3">Belongs to the TSC-22/Dip/Bun family.</text>
</comment>
<keyword evidence="4" id="KW-0963">Cytoplasm</keyword>
<dbReference type="GO" id="GO:0006357">
    <property type="term" value="P:regulation of transcription by RNA polymerase II"/>
    <property type="evidence" value="ECO:0007669"/>
    <property type="project" value="InterPro"/>
</dbReference>
<feature type="compositionally biased region" description="Acidic residues" evidence="9">
    <location>
        <begin position="79"/>
        <end position="88"/>
    </location>
</feature>
<feature type="region of interest" description="Disordered" evidence="9">
    <location>
        <begin position="71"/>
        <end position="101"/>
    </location>
</feature>
<feature type="region of interest" description="Disordered" evidence="9">
    <location>
        <begin position="271"/>
        <end position="404"/>
    </location>
</feature>
<evidence type="ECO:0000256" key="2">
    <source>
        <dbReference type="ARBA" id="ARBA00004496"/>
    </source>
</evidence>
<dbReference type="Pfam" id="PF01166">
    <property type="entry name" value="TSC22"/>
    <property type="match status" value="1"/>
</dbReference>
<evidence type="ECO:0000256" key="3">
    <source>
        <dbReference type="ARBA" id="ARBA00007908"/>
    </source>
</evidence>
<dbReference type="GO" id="GO:0043066">
    <property type="term" value="P:negative regulation of apoptotic process"/>
    <property type="evidence" value="ECO:0007669"/>
    <property type="project" value="TreeGrafter"/>
</dbReference>
<dbReference type="PANTHER" id="PTHR46745">
    <property type="entry name" value="TSC22 DOMAIN FAMILY PROTEIN 1"/>
    <property type="match status" value="1"/>
</dbReference>
<dbReference type="SUPFAM" id="SSF58026">
    <property type="entry name" value="Delta-sleep-inducing peptide immunoreactive peptide"/>
    <property type="match status" value="1"/>
</dbReference>
<keyword evidence="7" id="KW-0539">Nucleus</keyword>